<dbReference type="PANTHER" id="PTHR40266:SF2">
    <property type="entry name" value="TOXIN HIGB-1"/>
    <property type="match status" value="1"/>
</dbReference>
<comment type="caution">
    <text evidence="1">The sequence shown here is derived from an EMBL/GenBank/DDBJ whole genome shotgun (WGS) entry which is preliminary data.</text>
</comment>
<dbReference type="EMBL" id="JAERQM010000001">
    <property type="protein sequence ID" value="MBU8543015.1"/>
    <property type="molecule type" value="Genomic_DNA"/>
</dbReference>
<name>A0ABS6H2X2_9PROT</name>
<proteinExistence type="predicted"/>
<sequence length="112" mass="12901">MRRTCSTWARNTRICSRGRRSRRLRGDKSAAVFLGILPKGFPTEIAQVAQRKLRILNAATGLDDLKLPPNIRLEALRRGRVGQHSTRINQQWCLCFVWRDGDAYDVEIVDCY</sequence>
<dbReference type="InterPro" id="IPR007711">
    <property type="entry name" value="HigB-1"/>
</dbReference>
<keyword evidence="2" id="KW-1185">Reference proteome</keyword>
<organism evidence="1 2">
    <name type="scientific">Falsiroseomonas oleicola</name>
    <dbReference type="NCBI Taxonomy" id="2801474"/>
    <lineage>
        <taxon>Bacteria</taxon>
        <taxon>Pseudomonadati</taxon>
        <taxon>Pseudomonadota</taxon>
        <taxon>Alphaproteobacteria</taxon>
        <taxon>Acetobacterales</taxon>
        <taxon>Roseomonadaceae</taxon>
        <taxon>Falsiroseomonas</taxon>
    </lineage>
</organism>
<accession>A0ABS6H2X2</accession>
<dbReference type="PANTHER" id="PTHR40266">
    <property type="entry name" value="TOXIN HIGB-1"/>
    <property type="match status" value="1"/>
</dbReference>
<reference evidence="1 2" key="1">
    <citation type="submission" date="2021-01" db="EMBL/GenBank/DDBJ databases">
        <title>Roseomonas sp. nov, a bacterium isolated from an oil production mixture in Yumen Oilfield.</title>
        <authorList>
            <person name="Wu D."/>
        </authorList>
    </citation>
    <scope>NUCLEOTIDE SEQUENCE [LARGE SCALE GENOMIC DNA]</scope>
    <source>
        <strain evidence="1 2">ROY-5-3</strain>
    </source>
</reference>
<dbReference type="RefSeq" id="WP_216873309.1">
    <property type="nucleotide sequence ID" value="NZ_JAERQM010000001.1"/>
</dbReference>
<dbReference type="Pfam" id="PF05015">
    <property type="entry name" value="HigB-like_toxin"/>
    <property type="match status" value="1"/>
</dbReference>
<protein>
    <submittedName>
        <fullName evidence="1">Type II toxin-antitoxin system RelE/ParE family toxin</fullName>
    </submittedName>
</protein>
<gene>
    <name evidence="1" type="ORF">JJQ90_04825</name>
</gene>
<evidence type="ECO:0000313" key="2">
    <source>
        <dbReference type="Proteomes" id="UP000689967"/>
    </source>
</evidence>
<evidence type="ECO:0000313" key="1">
    <source>
        <dbReference type="EMBL" id="MBU8543015.1"/>
    </source>
</evidence>
<dbReference type="Proteomes" id="UP000689967">
    <property type="component" value="Unassembled WGS sequence"/>
</dbReference>